<organism evidence="6 7">
    <name type="scientific">Mesorhizobium shangrilense</name>
    <dbReference type="NCBI Taxonomy" id="460060"/>
    <lineage>
        <taxon>Bacteria</taxon>
        <taxon>Pseudomonadati</taxon>
        <taxon>Pseudomonadota</taxon>
        <taxon>Alphaproteobacteria</taxon>
        <taxon>Hyphomicrobiales</taxon>
        <taxon>Phyllobacteriaceae</taxon>
        <taxon>Mesorhizobium</taxon>
    </lineage>
</organism>
<dbReference type="CDD" id="cd07772">
    <property type="entry name" value="ASKHA_NBD_FGGY_NaCK-like"/>
    <property type="match status" value="1"/>
</dbReference>
<dbReference type="InterPro" id="IPR049382">
    <property type="entry name" value="FGGY_C_2"/>
</dbReference>
<comment type="similarity">
    <text evidence="1">Belongs to the FGGY kinase family.</text>
</comment>
<dbReference type="GO" id="GO:0016301">
    <property type="term" value="F:kinase activity"/>
    <property type="evidence" value="ECO:0007669"/>
    <property type="project" value="UniProtKB-KW"/>
</dbReference>
<evidence type="ECO:0000259" key="4">
    <source>
        <dbReference type="Pfam" id="PF00370"/>
    </source>
</evidence>
<dbReference type="InterPro" id="IPR043129">
    <property type="entry name" value="ATPase_NBD"/>
</dbReference>
<gene>
    <name evidence="6" type="ORF">ABVQ20_17050</name>
</gene>
<evidence type="ECO:0000256" key="1">
    <source>
        <dbReference type="ARBA" id="ARBA00009156"/>
    </source>
</evidence>
<reference evidence="6 7" key="1">
    <citation type="submission" date="2024-06" db="EMBL/GenBank/DDBJ databases">
        <authorList>
            <person name="Kim D.-U."/>
        </authorList>
    </citation>
    <scope>NUCLEOTIDE SEQUENCE [LARGE SCALE GENOMIC DNA]</scope>
    <source>
        <strain evidence="6 7">KACC15460</strain>
    </source>
</reference>
<protein>
    <submittedName>
        <fullName evidence="6">FGGY-family carbohydrate kinase</fullName>
        <ecNumber evidence="6">2.7.1.-</ecNumber>
    </submittedName>
</protein>
<name>A0ABV2DFC7_9HYPH</name>
<comment type="caution">
    <text evidence="6">The sequence shown here is derived from an EMBL/GenBank/DDBJ whole genome shotgun (WGS) entry which is preliminary data.</text>
</comment>
<proteinExistence type="inferred from homology"/>
<dbReference type="Pfam" id="PF00370">
    <property type="entry name" value="FGGY_N"/>
    <property type="match status" value="1"/>
</dbReference>
<evidence type="ECO:0000313" key="6">
    <source>
        <dbReference type="EMBL" id="MET2828689.1"/>
    </source>
</evidence>
<evidence type="ECO:0000256" key="3">
    <source>
        <dbReference type="ARBA" id="ARBA00022777"/>
    </source>
</evidence>
<dbReference type="RefSeq" id="WP_354460679.1">
    <property type="nucleotide sequence ID" value="NZ_JBEWSZ010000001.1"/>
</dbReference>
<dbReference type="Proteomes" id="UP001548832">
    <property type="component" value="Unassembled WGS sequence"/>
</dbReference>
<dbReference type="PANTHER" id="PTHR43095:SF5">
    <property type="entry name" value="XYLULOSE KINASE"/>
    <property type="match status" value="1"/>
</dbReference>
<sequence>MSAINHIAVIDIGKTNAKVALVDLATLSEVALRRMKNAPVRQAPYPHHDIESLWTFILNSLASLNREQRINAISITTHGATGALVDASGELALPVLDYEFDGPDGLAADYDAVRPPFAQTGTPRLPMGLNLGAQFFWQQKRFPAEFARATAMLMYPQYWALRLTGIAANEVTSLGCHTDLWNPWNADFSSLVDRLGWRGLMAPVRQARDRLGPILPALAARTGLEPQTPVFCGLHDSNASLLPHLLSDAPPFSVVSTGTWVVSMAVGGRQVALDPARDTLVNVNALGAPVPSARFMGGREFSVLTEGHSEDWTEDDVANVLAHKTLLMPSTQQGSGPFPHRAAGWLNAEGMTNGQRFVAISFYLAVMTSVCLDLIGADGPTIVEGPFARNRLFIGMLAAATTRPVIASEAATGTSIGAALLASDQGRAAQGKGERTEPPADPAWVDYVRSWRAAVDADKIYPA</sequence>
<evidence type="ECO:0000256" key="2">
    <source>
        <dbReference type="ARBA" id="ARBA00022679"/>
    </source>
</evidence>
<dbReference type="PANTHER" id="PTHR43095">
    <property type="entry name" value="SUGAR KINASE"/>
    <property type="match status" value="1"/>
</dbReference>
<dbReference type="Pfam" id="PF21546">
    <property type="entry name" value="FGGY_C_2"/>
    <property type="match status" value="1"/>
</dbReference>
<keyword evidence="7" id="KW-1185">Reference proteome</keyword>
<accession>A0ABV2DFC7</accession>
<evidence type="ECO:0000259" key="5">
    <source>
        <dbReference type="Pfam" id="PF21546"/>
    </source>
</evidence>
<dbReference type="InterPro" id="IPR050406">
    <property type="entry name" value="FGGY_Carb_Kinase"/>
</dbReference>
<dbReference type="EC" id="2.7.1.-" evidence="6"/>
<evidence type="ECO:0000313" key="7">
    <source>
        <dbReference type="Proteomes" id="UP001548832"/>
    </source>
</evidence>
<feature type="domain" description="Carbohydrate kinase FGGY N-terminal" evidence="4">
    <location>
        <begin position="8"/>
        <end position="242"/>
    </location>
</feature>
<dbReference type="EMBL" id="JBEWSZ010000001">
    <property type="protein sequence ID" value="MET2828689.1"/>
    <property type="molecule type" value="Genomic_DNA"/>
</dbReference>
<keyword evidence="2 6" id="KW-0808">Transferase</keyword>
<dbReference type="SUPFAM" id="SSF53067">
    <property type="entry name" value="Actin-like ATPase domain"/>
    <property type="match status" value="1"/>
</dbReference>
<dbReference type="InterPro" id="IPR018484">
    <property type="entry name" value="FGGY_N"/>
</dbReference>
<dbReference type="Gene3D" id="3.30.420.40">
    <property type="match status" value="2"/>
</dbReference>
<feature type="domain" description="Carbohydrate kinase FGGY C-terminal" evidence="5">
    <location>
        <begin position="250"/>
        <end position="424"/>
    </location>
</feature>
<keyword evidence="3 6" id="KW-0418">Kinase</keyword>